<dbReference type="Proteomes" id="UP000829354">
    <property type="component" value="Chromosome X"/>
</dbReference>
<gene>
    <name evidence="1" type="ORF">L5515_017263</name>
</gene>
<dbReference type="EMBL" id="CP092625">
    <property type="protein sequence ID" value="UMM40747.1"/>
    <property type="molecule type" value="Genomic_DNA"/>
</dbReference>
<keyword evidence="2" id="KW-1185">Reference proteome</keyword>
<sequence length="174" mass="19752">MAITLNGSGLFVIDFPIRTGPVYTREEKPMCSCCDDGPLLGLCAMRVCVRGPLAIATPLTVQLRIMVSLRTLPDNPNITLSNKSSYAVIEFVCSTSQTKRCASNELFREKCILLRRRKAGTMHIWRFIRRAILRRNPPVLCYIQFVNLSGMTMNRKMKRYDETFKSACICCHPP</sequence>
<reference evidence="1 2" key="1">
    <citation type="submission" date="2022-04" db="EMBL/GenBank/DDBJ databases">
        <title>Chromosome-level reference genomes for two strains of Caenorhabditis briggsae: an improved platform for comparative genomics.</title>
        <authorList>
            <person name="Stevens L."/>
            <person name="Andersen E."/>
        </authorList>
    </citation>
    <scope>NUCLEOTIDE SEQUENCE [LARGE SCALE GENOMIC DNA]</scope>
    <source>
        <strain evidence="1">VX34</strain>
        <tissue evidence="1">Whole-organism</tissue>
    </source>
</reference>
<protein>
    <submittedName>
        <fullName evidence="1">Uncharacterized protein</fullName>
    </submittedName>
</protein>
<name>A0AAE9FJ37_CAEBR</name>
<evidence type="ECO:0000313" key="1">
    <source>
        <dbReference type="EMBL" id="UMM40747.1"/>
    </source>
</evidence>
<proteinExistence type="predicted"/>
<dbReference type="AlphaFoldDB" id="A0AAE9FJ37"/>
<organism evidence="1 2">
    <name type="scientific">Caenorhabditis briggsae</name>
    <dbReference type="NCBI Taxonomy" id="6238"/>
    <lineage>
        <taxon>Eukaryota</taxon>
        <taxon>Metazoa</taxon>
        <taxon>Ecdysozoa</taxon>
        <taxon>Nematoda</taxon>
        <taxon>Chromadorea</taxon>
        <taxon>Rhabditida</taxon>
        <taxon>Rhabditina</taxon>
        <taxon>Rhabditomorpha</taxon>
        <taxon>Rhabditoidea</taxon>
        <taxon>Rhabditidae</taxon>
        <taxon>Peloderinae</taxon>
        <taxon>Caenorhabditis</taxon>
    </lineage>
</organism>
<evidence type="ECO:0000313" key="2">
    <source>
        <dbReference type="Proteomes" id="UP000829354"/>
    </source>
</evidence>
<accession>A0AAE9FJ37</accession>